<protein>
    <submittedName>
        <fullName evidence="1">Uncharacterized protein</fullName>
    </submittedName>
</protein>
<evidence type="ECO:0000313" key="2">
    <source>
        <dbReference type="Proteomes" id="UP000006622"/>
    </source>
</evidence>
<gene>
    <name evidence="1" type="ordered locus">Mzhil_1428</name>
</gene>
<sequence length="113" mass="12911">MGKGVKLILEAKNEGFTMTTKRQILRVIDTHCKECYFPEDSDKYKQCENTQCRLNPILKRNGISKRKVPGLIKTIRQHCWDCCCGSSDSIRLCAGQESCALWPYRMGVGPEPR</sequence>
<organism evidence="1 2">
    <name type="scientific">Methanosalsum zhilinae (strain DSM 4017 / NBRC 107636 / OCM 62 / WeN5)</name>
    <name type="common">Methanohalophilus zhilinae</name>
    <dbReference type="NCBI Taxonomy" id="679901"/>
    <lineage>
        <taxon>Archaea</taxon>
        <taxon>Methanobacteriati</taxon>
        <taxon>Methanobacteriota</taxon>
        <taxon>Stenosarchaea group</taxon>
        <taxon>Methanomicrobia</taxon>
        <taxon>Methanosarcinales</taxon>
        <taxon>Methanosarcinaceae</taxon>
        <taxon>Methanosalsum</taxon>
    </lineage>
</organism>
<proteinExistence type="predicted"/>
<dbReference type="EMBL" id="CP002101">
    <property type="protein sequence ID" value="AEH61272.1"/>
    <property type="molecule type" value="Genomic_DNA"/>
</dbReference>
<accession>F7XNS1</accession>
<dbReference type="KEGG" id="mzh:Mzhil_1428"/>
<reference evidence="1" key="1">
    <citation type="submission" date="2010-07" db="EMBL/GenBank/DDBJ databases">
        <title>The complete genome of Methanosalsum zhilinae DSM 4017.</title>
        <authorList>
            <consortium name="US DOE Joint Genome Institute (JGI-PGF)"/>
            <person name="Lucas S."/>
            <person name="Copeland A."/>
            <person name="Lapidus A."/>
            <person name="Glavina del Rio T."/>
            <person name="Dalin E."/>
            <person name="Tice H."/>
            <person name="Bruce D."/>
            <person name="Goodwin L."/>
            <person name="Pitluck S."/>
            <person name="Kyrpides N."/>
            <person name="Mavromatis K."/>
            <person name="Ovchinnikova G."/>
            <person name="Daligault H."/>
            <person name="Detter J.C."/>
            <person name="Han C."/>
            <person name="Tapia R."/>
            <person name="Larimer F."/>
            <person name="Land M."/>
            <person name="Hauser L."/>
            <person name="Markowitz V."/>
            <person name="Cheng J.-F."/>
            <person name="Hugenholtz P."/>
            <person name="Woyke T."/>
            <person name="Wu D."/>
            <person name="Spring S."/>
            <person name="Schueler E."/>
            <person name="Brambilla E."/>
            <person name="Klenk H.-P."/>
            <person name="Eisen J.A."/>
        </authorList>
    </citation>
    <scope>NUCLEOTIDE SEQUENCE</scope>
    <source>
        <strain evidence="1">DSM 4017</strain>
    </source>
</reference>
<name>F7XNS1_METZD</name>
<dbReference type="Proteomes" id="UP000006622">
    <property type="component" value="Chromosome"/>
</dbReference>
<keyword evidence="2" id="KW-1185">Reference proteome</keyword>
<dbReference type="HOGENOM" id="CLU_2127894_0_0_2"/>
<dbReference type="AlphaFoldDB" id="F7XNS1"/>
<evidence type="ECO:0000313" key="1">
    <source>
        <dbReference type="EMBL" id="AEH61272.1"/>
    </source>
</evidence>